<dbReference type="AlphaFoldDB" id="A0A8B6X9P4"/>
<name>A0A8B6X9P4_9BURK</name>
<evidence type="ECO:0000313" key="2">
    <source>
        <dbReference type="RefSeq" id="WP_051378799.1"/>
    </source>
</evidence>
<dbReference type="Proteomes" id="UP000675920">
    <property type="component" value="Unplaced"/>
</dbReference>
<evidence type="ECO:0000313" key="1">
    <source>
        <dbReference type="Proteomes" id="UP000675920"/>
    </source>
</evidence>
<dbReference type="RefSeq" id="WP_051378799.1">
    <property type="nucleotide sequence ID" value="NZ_AXWS01000014.1"/>
</dbReference>
<keyword evidence="1" id="KW-1185">Reference proteome</keyword>
<proteinExistence type="predicted"/>
<reference evidence="2" key="1">
    <citation type="submission" date="2025-08" db="UniProtKB">
        <authorList>
            <consortium name="RefSeq"/>
        </authorList>
    </citation>
    <scope>IDENTIFICATION</scope>
</reference>
<protein>
    <submittedName>
        <fullName evidence="2">Uncharacterized protein</fullName>
    </submittedName>
</protein>
<accession>A0A8B6X9P4</accession>
<sequence>MELTMDAVPAKTAAGKDEVAGRRLNLSRRERNLLLLADGQRSVAELIVMTGSPDLDAVSRLLDEGLLECREPVAPAPQTEAPVQPAAPEPRRNVLIEMLRDSISTYDEVSKLQRGLLP</sequence>
<organism evidence="1 2">
    <name type="scientific">Derxia gummosa DSM 723</name>
    <dbReference type="NCBI Taxonomy" id="1121388"/>
    <lineage>
        <taxon>Bacteria</taxon>
        <taxon>Pseudomonadati</taxon>
        <taxon>Pseudomonadota</taxon>
        <taxon>Betaproteobacteria</taxon>
        <taxon>Burkholderiales</taxon>
        <taxon>Alcaligenaceae</taxon>
        <taxon>Derxia</taxon>
    </lineage>
</organism>